<sequence length="183" mass="19524">MRKWKLLLFIPALLLVAAANLRPVCTVRVDGVPVEGSWSPGSIERAGRLALGMAEEIARGGTALPDIEVSRSLSIFPASGDENELAEAILCSCEGVQRAWALSVDGCFLGWAEDISALSETMETVIGMQIPVSAIRAGFDADISIEPAAIPSGWQTDVDTLSRQLHELARVFYITPDGAVRCA</sequence>
<feature type="chain" id="PRO_5039043896" evidence="1">
    <location>
        <begin position="22"/>
        <end position="183"/>
    </location>
</feature>
<reference evidence="2" key="1">
    <citation type="submission" date="2020-10" db="EMBL/GenBank/DDBJ databases">
        <authorList>
            <person name="Gilroy R."/>
        </authorList>
    </citation>
    <scope>NUCLEOTIDE SEQUENCE</scope>
    <source>
        <strain evidence="2">ChiHecec3B27-6122</strain>
    </source>
</reference>
<name>A0A9D1G601_9FIRM</name>
<evidence type="ECO:0000256" key="1">
    <source>
        <dbReference type="SAM" id="SignalP"/>
    </source>
</evidence>
<evidence type="ECO:0000313" key="3">
    <source>
        <dbReference type="Proteomes" id="UP000886876"/>
    </source>
</evidence>
<dbReference type="Proteomes" id="UP000886876">
    <property type="component" value="Unassembled WGS sequence"/>
</dbReference>
<dbReference type="AlphaFoldDB" id="A0A9D1G601"/>
<proteinExistence type="predicted"/>
<comment type="caution">
    <text evidence="2">The sequence shown here is derived from an EMBL/GenBank/DDBJ whole genome shotgun (WGS) entry which is preliminary data.</text>
</comment>
<accession>A0A9D1G601</accession>
<gene>
    <name evidence="2" type="ORF">IAD42_07765</name>
</gene>
<reference evidence="2" key="2">
    <citation type="journal article" date="2021" name="PeerJ">
        <title>Extensive microbial diversity within the chicken gut microbiome revealed by metagenomics and culture.</title>
        <authorList>
            <person name="Gilroy R."/>
            <person name="Ravi A."/>
            <person name="Getino M."/>
            <person name="Pursley I."/>
            <person name="Horton D.L."/>
            <person name="Alikhan N.F."/>
            <person name="Baker D."/>
            <person name="Gharbi K."/>
            <person name="Hall N."/>
            <person name="Watson M."/>
            <person name="Adriaenssens E.M."/>
            <person name="Foster-Nyarko E."/>
            <person name="Jarju S."/>
            <person name="Secka A."/>
            <person name="Antonio M."/>
            <person name="Oren A."/>
            <person name="Chaudhuri R.R."/>
            <person name="La Ragione R."/>
            <person name="Hildebrand F."/>
            <person name="Pallen M.J."/>
        </authorList>
    </citation>
    <scope>NUCLEOTIDE SEQUENCE</scope>
    <source>
        <strain evidence="2">ChiHecec3B27-6122</strain>
    </source>
</reference>
<dbReference type="EMBL" id="DVJS01000194">
    <property type="protein sequence ID" value="HIS97853.1"/>
    <property type="molecule type" value="Genomic_DNA"/>
</dbReference>
<keyword evidence="1" id="KW-0732">Signal</keyword>
<feature type="signal peptide" evidence="1">
    <location>
        <begin position="1"/>
        <end position="21"/>
    </location>
</feature>
<organism evidence="2 3">
    <name type="scientific">Candidatus Scatomorpha pullistercoris</name>
    <dbReference type="NCBI Taxonomy" id="2840929"/>
    <lineage>
        <taxon>Bacteria</taxon>
        <taxon>Bacillati</taxon>
        <taxon>Bacillota</taxon>
        <taxon>Clostridia</taxon>
        <taxon>Eubacteriales</taxon>
        <taxon>Candidatus Scatomorpha</taxon>
    </lineage>
</organism>
<evidence type="ECO:0000313" key="2">
    <source>
        <dbReference type="EMBL" id="HIS97853.1"/>
    </source>
</evidence>
<protein>
    <submittedName>
        <fullName evidence="2">Uncharacterized protein</fullName>
    </submittedName>
</protein>